<dbReference type="Pfam" id="PF11905">
    <property type="entry name" value="DUF3425"/>
    <property type="match status" value="1"/>
</dbReference>
<dbReference type="InterPro" id="IPR021833">
    <property type="entry name" value="DUF3425"/>
</dbReference>
<accession>A0A5N7AS14</accession>
<organism evidence="1 2">
    <name type="scientific">Aspergillus bertholletiae</name>
    <dbReference type="NCBI Taxonomy" id="1226010"/>
    <lineage>
        <taxon>Eukaryota</taxon>
        <taxon>Fungi</taxon>
        <taxon>Dikarya</taxon>
        <taxon>Ascomycota</taxon>
        <taxon>Pezizomycotina</taxon>
        <taxon>Eurotiomycetes</taxon>
        <taxon>Eurotiomycetidae</taxon>
        <taxon>Eurotiales</taxon>
        <taxon>Aspergillaceae</taxon>
        <taxon>Aspergillus</taxon>
        <taxon>Aspergillus subgen. Circumdati</taxon>
    </lineage>
</organism>
<dbReference type="AlphaFoldDB" id="A0A5N7AS14"/>
<evidence type="ECO:0000313" key="1">
    <source>
        <dbReference type="EMBL" id="KAE8372632.1"/>
    </source>
</evidence>
<evidence type="ECO:0008006" key="3">
    <source>
        <dbReference type="Google" id="ProtNLM"/>
    </source>
</evidence>
<dbReference type="PANTHER" id="PTHR38116">
    <property type="entry name" value="CHROMOSOME 7, WHOLE GENOME SHOTGUN SEQUENCE"/>
    <property type="match status" value="1"/>
</dbReference>
<protein>
    <recommendedName>
        <fullName evidence="3">BZIP domain-containing protein</fullName>
    </recommendedName>
</protein>
<dbReference type="OrthoDB" id="2245989at2759"/>
<dbReference type="EMBL" id="ML736349">
    <property type="protein sequence ID" value="KAE8372632.1"/>
    <property type="molecule type" value="Genomic_DNA"/>
</dbReference>
<keyword evidence="2" id="KW-1185">Reference proteome</keyword>
<proteinExistence type="predicted"/>
<dbReference type="PANTHER" id="PTHR38116:SF1">
    <property type="entry name" value="BZIP DOMAIN-CONTAINING PROTEIN"/>
    <property type="match status" value="1"/>
</dbReference>
<sequence>MTQPKLGPVQADQPDRPERILVSSISRMRQTRPGEQEIEPESDWHGIVDRVERRRRQNRINQRTYRRRHRRTVHDDDVRLVERTPRKEISDAAKQHILQLLTSDAYRSYMLGDPSRDHMLSLTRANVYRAFVANIALLGLKADGLCKTNVLSPFNLAEPAPPILKSLPPSLSPTPIQRSSHHHPWVDFFPYPQIRDNLIRAQGRYDKSQFCLDILGFWDPGSPENMMLVWGEPFDPASWEVTESFIKKWGWVIRGCPEIMSSTNQWRARRGETMIFRYL</sequence>
<name>A0A5N7AS14_9EURO</name>
<dbReference type="Proteomes" id="UP000326198">
    <property type="component" value="Unassembled WGS sequence"/>
</dbReference>
<evidence type="ECO:0000313" key="2">
    <source>
        <dbReference type="Proteomes" id="UP000326198"/>
    </source>
</evidence>
<gene>
    <name evidence="1" type="ORF">BDV26DRAFT_273801</name>
</gene>
<reference evidence="1 2" key="1">
    <citation type="submission" date="2019-04" db="EMBL/GenBank/DDBJ databases">
        <title>Friends and foes A comparative genomics studyof 23 Aspergillus species from section Flavi.</title>
        <authorList>
            <consortium name="DOE Joint Genome Institute"/>
            <person name="Kjaerbolling I."/>
            <person name="Vesth T."/>
            <person name="Frisvad J.C."/>
            <person name="Nybo J.L."/>
            <person name="Theobald S."/>
            <person name="Kildgaard S."/>
            <person name="Isbrandt T."/>
            <person name="Kuo A."/>
            <person name="Sato A."/>
            <person name="Lyhne E.K."/>
            <person name="Kogle M.E."/>
            <person name="Wiebenga A."/>
            <person name="Kun R.S."/>
            <person name="Lubbers R.J."/>
            <person name="Makela M.R."/>
            <person name="Barry K."/>
            <person name="Chovatia M."/>
            <person name="Clum A."/>
            <person name="Daum C."/>
            <person name="Haridas S."/>
            <person name="He G."/>
            <person name="LaButti K."/>
            <person name="Lipzen A."/>
            <person name="Mondo S."/>
            <person name="Riley R."/>
            <person name="Salamov A."/>
            <person name="Simmons B.A."/>
            <person name="Magnuson J.K."/>
            <person name="Henrissat B."/>
            <person name="Mortensen U.H."/>
            <person name="Larsen T.O."/>
            <person name="Devries R.P."/>
            <person name="Grigoriev I.V."/>
            <person name="Machida M."/>
            <person name="Baker S.E."/>
            <person name="Andersen M.R."/>
        </authorList>
    </citation>
    <scope>NUCLEOTIDE SEQUENCE [LARGE SCALE GENOMIC DNA]</scope>
    <source>
        <strain evidence="1 2">IBT 29228</strain>
    </source>
</reference>